<dbReference type="RefSeq" id="WP_249904443.1">
    <property type="nucleotide sequence ID" value="NZ_JAMGBA010000002.1"/>
</dbReference>
<protein>
    <submittedName>
        <fullName evidence="2">KTSC domain-containing protein</fullName>
    </submittedName>
</protein>
<organism evidence="2 3">
    <name type="scientific">Sphingomonas caseinilyticus</name>
    <dbReference type="NCBI Taxonomy" id="2908205"/>
    <lineage>
        <taxon>Bacteria</taxon>
        <taxon>Pseudomonadati</taxon>
        <taxon>Pseudomonadota</taxon>
        <taxon>Alphaproteobacteria</taxon>
        <taxon>Sphingomonadales</taxon>
        <taxon>Sphingomonadaceae</taxon>
        <taxon>Sphingomonas</taxon>
    </lineage>
</organism>
<reference evidence="2 3" key="1">
    <citation type="submission" date="2022-05" db="EMBL/GenBank/DDBJ databases">
        <authorList>
            <person name="Jo J.-H."/>
            <person name="Im W.-T."/>
        </authorList>
    </citation>
    <scope>NUCLEOTIDE SEQUENCE [LARGE SCALE GENOMIC DNA]</scope>
    <source>
        <strain evidence="2 3">NSE70-1</strain>
    </source>
</reference>
<evidence type="ECO:0000259" key="1">
    <source>
        <dbReference type="Pfam" id="PF13619"/>
    </source>
</evidence>
<dbReference type="Pfam" id="PF13619">
    <property type="entry name" value="KTSC"/>
    <property type="match status" value="1"/>
</dbReference>
<keyword evidence="3" id="KW-1185">Reference proteome</keyword>
<name>A0ABT0RVM0_9SPHN</name>
<proteinExistence type="predicted"/>
<dbReference type="EMBL" id="JAMGBA010000002">
    <property type="protein sequence ID" value="MCL6699072.1"/>
    <property type="molecule type" value="Genomic_DNA"/>
</dbReference>
<feature type="domain" description="KTSC" evidence="1">
    <location>
        <begin position="3"/>
        <end position="59"/>
    </location>
</feature>
<evidence type="ECO:0000313" key="3">
    <source>
        <dbReference type="Proteomes" id="UP001203410"/>
    </source>
</evidence>
<evidence type="ECO:0000313" key="2">
    <source>
        <dbReference type="EMBL" id="MCL6699072.1"/>
    </source>
</evidence>
<accession>A0ABT0RVM0</accession>
<sequence>MPSTVIKRFDYWPDSQELVILFTTGRRYLYSEVSEEAVGEFRAAFSKGVHFNRYIRDRYPCTELGEPAPSTS</sequence>
<dbReference type="InterPro" id="IPR025309">
    <property type="entry name" value="KTSC_dom"/>
</dbReference>
<gene>
    <name evidence="2" type="ORF">LZ496_09800</name>
</gene>
<dbReference type="Proteomes" id="UP001203410">
    <property type="component" value="Unassembled WGS sequence"/>
</dbReference>
<comment type="caution">
    <text evidence="2">The sequence shown here is derived from an EMBL/GenBank/DDBJ whole genome shotgun (WGS) entry which is preliminary data.</text>
</comment>